<feature type="transmembrane region" description="Helical" evidence="1">
    <location>
        <begin position="45"/>
        <end position="65"/>
    </location>
</feature>
<organism evidence="2 3">
    <name type="scientific">Candidatus Clostridium eludens</name>
    <dbReference type="NCBI Taxonomy" id="3381663"/>
    <lineage>
        <taxon>Bacteria</taxon>
        <taxon>Bacillati</taxon>
        <taxon>Bacillota</taxon>
        <taxon>Clostridia</taxon>
        <taxon>Eubacteriales</taxon>
        <taxon>Clostridiaceae</taxon>
        <taxon>Clostridium</taxon>
    </lineage>
</organism>
<reference evidence="2 3" key="1">
    <citation type="submission" date="2024-11" db="EMBL/GenBank/DDBJ databases">
        <authorList>
            <person name="Heng Y.C."/>
            <person name="Lim A.C.H."/>
            <person name="Lee J.K.Y."/>
            <person name="Kittelmann S."/>
        </authorList>
    </citation>
    <scope>NUCLEOTIDE SEQUENCE [LARGE SCALE GENOMIC DNA]</scope>
    <source>
        <strain evidence="2 3">WILCCON 0269</strain>
    </source>
</reference>
<evidence type="ECO:0000313" key="3">
    <source>
        <dbReference type="Proteomes" id="UP001623660"/>
    </source>
</evidence>
<protein>
    <recommendedName>
        <fullName evidence="4">Phage holin family protein</fullName>
    </recommendedName>
</protein>
<dbReference type="RefSeq" id="WP_406791249.1">
    <property type="nucleotide sequence ID" value="NZ_JBJHZX010000006.1"/>
</dbReference>
<accession>A0ABW8SH79</accession>
<comment type="caution">
    <text evidence="2">The sequence shown here is derived from an EMBL/GenBank/DDBJ whole genome shotgun (WGS) entry which is preliminary data.</text>
</comment>
<keyword evidence="1" id="KW-1133">Transmembrane helix</keyword>
<dbReference type="EMBL" id="JBJHZX010000006">
    <property type="protein sequence ID" value="MFL0195131.1"/>
    <property type="molecule type" value="Genomic_DNA"/>
</dbReference>
<keyword evidence="1" id="KW-0812">Transmembrane</keyword>
<evidence type="ECO:0000256" key="1">
    <source>
        <dbReference type="SAM" id="Phobius"/>
    </source>
</evidence>
<evidence type="ECO:0008006" key="4">
    <source>
        <dbReference type="Google" id="ProtNLM"/>
    </source>
</evidence>
<gene>
    <name evidence="2" type="ORF">ACJDU8_06035</name>
</gene>
<keyword evidence="1" id="KW-0472">Membrane</keyword>
<keyword evidence="3" id="KW-1185">Reference proteome</keyword>
<feature type="transmembrane region" description="Helical" evidence="1">
    <location>
        <begin position="6"/>
        <end position="25"/>
    </location>
</feature>
<evidence type="ECO:0000313" key="2">
    <source>
        <dbReference type="EMBL" id="MFL0195131.1"/>
    </source>
</evidence>
<feature type="transmembrane region" description="Helical" evidence="1">
    <location>
        <begin position="71"/>
        <end position="89"/>
    </location>
</feature>
<sequence>MKNFLISAAVDILLILLSYYLFVKIINGPTRHKLYKKFFSSLAKFVIYVFIVTLLITGITAFILYRTSYIAYINIISPALVSILVGFLMSTVPTRGEGDNNDKLTVK</sequence>
<name>A0ABW8SH79_9CLOT</name>
<dbReference type="Proteomes" id="UP001623660">
    <property type="component" value="Unassembled WGS sequence"/>
</dbReference>
<proteinExistence type="predicted"/>